<keyword evidence="2" id="KW-1185">Reference proteome</keyword>
<gene>
    <name evidence="1" type="ORF">SI65_04538</name>
</gene>
<protein>
    <submittedName>
        <fullName evidence="1">Uncharacterized protein</fullName>
    </submittedName>
</protein>
<organism evidence="1 2">
    <name type="scientific">Aspergillus cristatus</name>
    <name type="common">Chinese Fuzhuan brick tea-fermentation fungus</name>
    <name type="synonym">Eurotium cristatum</name>
    <dbReference type="NCBI Taxonomy" id="573508"/>
    <lineage>
        <taxon>Eukaryota</taxon>
        <taxon>Fungi</taxon>
        <taxon>Dikarya</taxon>
        <taxon>Ascomycota</taxon>
        <taxon>Pezizomycotina</taxon>
        <taxon>Eurotiomycetes</taxon>
        <taxon>Eurotiomycetidae</taxon>
        <taxon>Eurotiales</taxon>
        <taxon>Aspergillaceae</taxon>
        <taxon>Aspergillus</taxon>
        <taxon>Aspergillus subgen. Aspergillus</taxon>
    </lineage>
</organism>
<proteinExistence type="predicted"/>
<comment type="caution">
    <text evidence="1">The sequence shown here is derived from an EMBL/GenBank/DDBJ whole genome shotgun (WGS) entry which is preliminary data.</text>
</comment>
<dbReference type="EMBL" id="JXNT01000004">
    <property type="protein sequence ID" value="ODM19553.1"/>
    <property type="molecule type" value="Genomic_DNA"/>
</dbReference>
<evidence type="ECO:0000313" key="1">
    <source>
        <dbReference type="EMBL" id="ODM19553.1"/>
    </source>
</evidence>
<dbReference type="VEuPathDB" id="FungiDB:SI65_04538"/>
<reference evidence="1 2" key="1">
    <citation type="journal article" date="2016" name="BMC Genomics">
        <title>Comparative genomic and transcriptomic analyses of the Fuzhuan brick tea-fermentation fungus Aspergillus cristatus.</title>
        <authorList>
            <person name="Ge Y."/>
            <person name="Wang Y."/>
            <person name="Liu Y."/>
            <person name="Tan Y."/>
            <person name="Ren X."/>
            <person name="Zhang X."/>
            <person name="Hyde K.D."/>
            <person name="Liu Y."/>
            <person name="Liu Z."/>
        </authorList>
    </citation>
    <scope>NUCLEOTIDE SEQUENCE [LARGE SCALE GENOMIC DNA]</scope>
    <source>
        <strain evidence="1 2">GZAAS20.1005</strain>
    </source>
</reference>
<name>A0A1E3BF19_ASPCR</name>
<sequence length="114" mass="12951">MDLACKLGQLGRFLVSNPINADVQATERIPSLRQCLLYLSLAASKEEDAYYPIRYGISLISRSLGNYITRQPFRTGKRQKIAEWDNLEGHYDYGKVGMFLEDVETTSAQKKADE</sequence>
<dbReference type="Proteomes" id="UP000094569">
    <property type="component" value="Unassembled WGS sequence"/>
</dbReference>
<evidence type="ECO:0000313" key="2">
    <source>
        <dbReference type="Proteomes" id="UP000094569"/>
    </source>
</evidence>
<accession>A0A1E3BF19</accession>
<dbReference type="AlphaFoldDB" id="A0A1E3BF19"/>